<evidence type="ECO:0000313" key="7">
    <source>
        <dbReference type="Proteomes" id="UP000054248"/>
    </source>
</evidence>
<keyword evidence="3" id="KW-0539">Nucleus</keyword>
<dbReference type="HOGENOM" id="CLU_2374322_0_0_1"/>
<dbReference type="GO" id="GO:0005634">
    <property type="term" value="C:nucleus"/>
    <property type="evidence" value="ECO:0007669"/>
    <property type="project" value="UniProtKB-SubCell"/>
</dbReference>
<evidence type="ECO:0000256" key="3">
    <source>
        <dbReference type="ARBA" id="ARBA00023242"/>
    </source>
</evidence>
<dbReference type="Pfam" id="PF00447">
    <property type="entry name" value="HSF_DNA-bind"/>
    <property type="match status" value="1"/>
</dbReference>
<accession>A0A0C3L6B4</accession>
<keyword evidence="7" id="KW-1185">Reference proteome</keyword>
<sequence>MEEEREEPDPNAALSSSLVPSNNARPTLRVQKLPSGKRFPFKLYSMLQDNTVERYVMWTEVEQQDALLIPDLEAFVANVLPKHFKEMKKLSKTVK</sequence>
<dbReference type="InterPro" id="IPR036390">
    <property type="entry name" value="WH_DNA-bd_sf"/>
</dbReference>
<feature type="domain" description="HSF-type DNA-binding" evidence="5">
    <location>
        <begin position="39"/>
        <end position="88"/>
    </location>
</feature>
<dbReference type="InterPro" id="IPR036388">
    <property type="entry name" value="WH-like_DNA-bd_sf"/>
</dbReference>
<dbReference type="Gene3D" id="1.10.10.10">
    <property type="entry name" value="Winged helix-like DNA-binding domain superfamily/Winged helix DNA-binding domain"/>
    <property type="match status" value="1"/>
</dbReference>
<evidence type="ECO:0000313" key="6">
    <source>
        <dbReference type="EMBL" id="KIO17087.1"/>
    </source>
</evidence>
<name>A0A0C3L6B4_9AGAM</name>
<dbReference type="Proteomes" id="UP000054248">
    <property type="component" value="Unassembled WGS sequence"/>
</dbReference>
<dbReference type="AlphaFoldDB" id="A0A0C3L6B4"/>
<reference evidence="7" key="2">
    <citation type="submission" date="2015-01" db="EMBL/GenBank/DDBJ databases">
        <title>Evolutionary Origins and Diversification of the Mycorrhizal Mutualists.</title>
        <authorList>
            <consortium name="DOE Joint Genome Institute"/>
            <consortium name="Mycorrhizal Genomics Consortium"/>
            <person name="Kohler A."/>
            <person name="Kuo A."/>
            <person name="Nagy L.G."/>
            <person name="Floudas D."/>
            <person name="Copeland A."/>
            <person name="Barry K.W."/>
            <person name="Cichocki N."/>
            <person name="Veneault-Fourrey C."/>
            <person name="LaButti K."/>
            <person name="Lindquist E.A."/>
            <person name="Lipzen A."/>
            <person name="Lundell T."/>
            <person name="Morin E."/>
            <person name="Murat C."/>
            <person name="Riley R."/>
            <person name="Ohm R."/>
            <person name="Sun H."/>
            <person name="Tunlid A."/>
            <person name="Henrissat B."/>
            <person name="Grigoriev I.V."/>
            <person name="Hibbett D.S."/>
            <person name="Martin F."/>
        </authorList>
    </citation>
    <scope>NUCLEOTIDE SEQUENCE [LARGE SCALE GENOMIC DNA]</scope>
    <source>
        <strain evidence="7">MUT 4182</strain>
    </source>
</reference>
<evidence type="ECO:0000256" key="4">
    <source>
        <dbReference type="SAM" id="MobiDB-lite"/>
    </source>
</evidence>
<reference evidence="6 7" key="1">
    <citation type="submission" date="2014-04" db="EMBL/GenBank/DDBJ databases">
        <authorList>
            <consortium name="DOE Joint Genome Institute"/>
            <person name="Kuo A."/>
            <person name="Girlanda M."/>
            <person name="Perotto S."/>
            <person name="Kohler A."/>
            <person name="Nagy L.G."/>
            <person name="Floudas D."/>
            <person name="Copeland A."/>
            <person name="Barry K.W."/>
            <person name="Cichocki N."/>
            <person name="Veneault-Fourrey C."/>
            <person name="LaButti K."/>
            <person name="Lindquist E.A."/>
            <person name="Lipzen A."/>
            <person name="Lundell T."/>
            <person name="Morin E."/>
            <person name="Murat C."/>
            <person name="Sun H."/>
            <person name="Tunlid A."/>
            <person name="Henrissat B."/>
            <person name="Grigoriev I.V."/>
            <person name="Hibbett D.S."/>
            <person name="Martin F."/>
            <person name="Nordberg H.P."/>
            <person name="Cantor M.N."/>
            <person name="Hua S.X."/>
        </authorList>
    </citation>
    <scope>NUCLEOTIDE SEQUENCE [LARGE SCALE GENOMIC DNA]</scope>
    <source>
        <strain evidence="6 7">MUT 4182</strain>
    </source>
</reference>
<comment type="subcellular location">
    <subcellularLocation>
        <location evidence="1">Nucleus</location>
    </subcellularLocation>
</comment>
<keyword evidence="2" id="KW-0238">DNA-binding</keyword>
<organism evidence="6 7">
    <name type="scientific">Tulasnella calospora MUT 4182</name>
    <dbReference type="NCBI Taxonomy" id="1051891"/>
    <lineage>
        <taxon>Eukaryota</taxon>
        <taxon>Fungi</taxon>
        <taxon>Dikarya</taxon>
        <taxon>Basidiomycota</taxon>
        <taxon>Agaricomycotina</taxon>
        <taxon>Agaricomycetes</taxon>
        <taxon>Cantharellales</taxon>
        <taxon>Tulasnellaceae</taxon>
        <taxon>Tulasnella</taxon>
    </lineage>
</organism>
<protein>
    <recommendedName>
        <fullName evidence="5">HSF-type DNA-binding domain-containing protein</fullName>
    </recommendedName>
</protein>
<gene>
    <name evidence="6" type="ORF">M407DRAFT_33251</name>
</gene>
<evidence type="ECO:0000259" key="5">
    <source>
        <dbReference type="Pfam" id="PF00447"/>
    </source>
</evidence>
<proteinExistence type="predicted"/>
<dbReference type="SUPFAM" id="SSF46785">
    <property type="entry name" value="Winged helix' DNA-binding domain"/>
    <property type="match status" value="1"/>
</dbReference>
<dbReference type="GO" id="GO:0043565">
    <property type="term" value="F:sequence-specific DNA binding"/>
    <property type="evidence" value="ECO:0007669"/>
    <property type="project" value="InterPro"/>
</dbReference>
<feature type="region of interest" description="Disordered" evidence="4">
    <location>
        <begin position="1"/>
        <end position="27"/>
    </location>
</feature>
<dbReference type="GO" id="GO:0003700">
    <property type="term" value="F:DNA-binding transcription factor activity"/>
    <property type="evidence" value="ECO:0007669"/>
    <property type="project" value="InterPro"/>
</dbReference>
<evidence type="ECO:0000256" key="2">
    <source>
        <dbReference type="ARBA" id="ARBA00023125"/>
    </source>
</evidence>
<evidence type="ECO:0000256" key="1">
    <source>
        <dbReference type="ARBA" id="ARBA00004123"/>
    </source>
</evidence>
<dbReference type="InterPro" id="IPR000232">
    <property type="entry name" value="HSF_DNA-bd"/>
</dbReference>
<dbReference type="EMBL" id="KN823431">
    <property type="protein sequence ID" value="KIO17087.1"/>
    <property type="molecule type" value="Genomic_DNA"/>
</dbReference>
<feature type="compositionally biased region" description="Polar residues" evidence="4">
    <location>
        <begin position="13"/>
        <end position="25"/>
    </location>
</feature>